<evidence type="ECO:0000313" key="2">
    <source>
        <dbReference type="Proteomes" id="UP001385499"/>
    </source>
</evidence>
<name>A0ABU8TE59_9HYPH</name>
<evidence type="ECO:0000313" key="1">
    <source>
        <dbReference type="EMBL" id="MEJ8472458.1"/>
    </source>
</evidence>
<proteinExistence type="predicted"/>
<protein>
    <submittedName>
        <fullName evidence="1">Uncharacterized protein</fullName>
    </submittedName>
</protein>
<organism evidence="1 2">
    <name type="scientific">Roseibium algae</name>
    <dbReference type="NCBI Taxonomy" id="3123038"/>
    <lineage>
        <taxon>Bacteria</taxon>
        <taxon>Pseudomonadati</taxon>
        <taxon>Pseudomonadota</taxon>
        <taxon>Alphaproteobacteria</taxon>
        <taxon>Hyphomicrobiales</taxon>
        <taxon>Stappiaceae</taxon>
        <taxon>Roseibium</taxon>
    </lineage>
</organism>
<sequence>MSQLAERYLNNADLLRVAITGEPRQRLEEKLRCGLGEQMKVFAPNKPSADEPKV</sequence>
<comment type="caution">
    <text evidence="1">The sequence shown here is derived from an EMBL/GenBank/DDBJ whole genome shotgun (WGS) entry which is preliminary data.</text>
</comment>
<dbReference type="Proteomes" id="UP001385499">
    <property type="component" value="Unassembled WGS sequence"/>
</dbReference>
<accession>A0ABU8TE59</accession>
<gene>
    <name evidence="1" type="ORF">V6575_00015</name>
</gene>
<keyword evidence="2" id="KW-1185">Reference proteome</keyword>
<dbReference type="RefSeq" id="WP_340271919.1">
    <property type="nucleotide sequence ID" value="NZ_JBAKIA010000001.1"/>
</dbReference>
<dbReference type="EMBL" id="JBAKIA010000001">
    <property type="protein sequence ID" value="MEJ8472458.1"/>
    <property type="molecule type" value="Genomic_DNA"/>
</dbReference>
<reference evidence="1 2" key="1">
    <citation type="submission" date="2024-02" db="EMBL/GenBank/DDBJ databases">
        <title>Roseibium algae sp. nov., isolated from marine alga (Grateloupia sp.), showing potential in myo-inositol conversion.</title>
        <authorList>
            <person name="Wang Y."/>
        </authorList>
    </citation>
    <scope>NUCLEOTIDE SEQUENCE [LARGE SCALE GENOMIC DNA]</scope>
    <source>
        <strain evidence="1 2">H3510</strain>
    </source>
</reference>